<dbReference type="InterPro" id="IPR011032">
    <property type="entry name" value="GroES-like_sf"/>
</dbReference>
<gene>
    <name evidence="9" type="ORF">BJ875DRAFT_537435</name>
</gene>
<dbReference type="InterPro" id="IPR013149">
    <property type="entry name" value="ADH-like_C"/>
</dbReference>
<feature type="domain" description="Enoyl reductase (ER)" evidence="8">
    <location>
        <begin position="17"/>
        <end position="356"/>
    </location>
</feature>
<comment type="cofactor">
    <cofactor evidence="1 7">
        <name>Zn(2+)</name>
        <dbReference type="ChEBI" id="CHEBI:29105"/>
    </cofactor>
</comment>
<dbReference type="GO" id="GO:0004022">
    <property type="term" value="F:alcohol dehydrogenase (NAD+) activity"/>
    <property type="evidence" value="ECO:0007669"/>
    <property type="project" value="TreeGrafter"/>
</dbReference>
<dbReference type="PROSITE" id="PS00059">
    <property type="entry name" value="ADH_ZINC"/>
    <property type="match status" value="1"/>
</dbReference>
<dbReference type="EMBL" id="MU251715">
    <property type="protein sequence ID" value="KAG9229957.1"/>
    <property type="molecule type" value="Genomic_DNA"/>
</dbReference>
<evidence type="ECO:0000259" key="8">
    <source>
        <dbReference type="SMART" id="SM00829"/>
    </source>
</evidence>
<dbReference type="Pfam" id="PF00107">
    <property type="entry name" value="ADH_zinc_N"/>
    <property type="match status" value="1"/>
</dbReference>
<evidence type="ECO:0000256" key="6">
    <source>
        <dbReference type="ARBA" id="ARBA00023027"/>
    </source>
</evidence>
<dbReference type="Gene3D" id="3.40.50.720">
    <property type="entry name" value="NAD(P)-binding Rossmann-like Domain"/>
    <property type="match status" value="1"/>
</dbReference>
<dbReference type="InterPro" id="IPR013154">
    <property type="entry name" value="ADH-like_N"/>
</dbReference>
<keyword evidence="4 7" id="KW-0862">Zinc</keyword>
<dbReference type="SMART" id="SM00829">
    <property type="entry name" value="PKS_ER"/>
    <property type="match status" value="1"/>
</dbReference>
<dbReference type="GO" id="GO:0005737">
    <property type="term" value="C:cytoplasm"/>
    <property type="evidence" value="ECO:0007669"/>
    <property type="project" value="TreeGrafter"/>
</dbReference>
<dbReference type="Pfam" id="PF08240">
    <property type="entry name" value="ADH_N"/>
    <property type="match status" value="1"/>
</dbReference>
<dbReference type="OrthoDB" id="1879366at2759"/>
<evidence type="ECO:0000256" key="4">
    <source>
        <dbReference type="ARBA" id="ARBA00022833"/>
    </source>
</evidence>
<dbReference type="GO" id="GO:0008270">
    <property type="term" value="F:zinc ion binding"/>
    <property type="evidence" value="ECO:0007669"/>
    <property type="project" value="InterPro"/>
</dbReference>
<dbReference type="FunFam" id="3.40.50.720:FF:000039">
    <property type="entry name" value="Alcohol dehydrogenase AdhP"/>
    <property type="match status" value="1"/>
</dbReference>
<sequence>MTIKGFTNKAAVYTEPGTLGIGIQDLEKPSPGVGQVLVKLTHSGVCHSDLAICKQSWPILPFPTPKDQVGGHEGVGEVVELGVGVTEPKIGARVGIKWLSDVCGSCSACLEGDDNTCSEQKISGYYTPGTFQQYAVSSAKYCTPIPDGVDSAEAAPILCAGLTVYSGLRKTNTIPGDWIVISGAGGGLGHLAVQYANRVFGLRVIAIDHGSKSDLIKTCGAEAFLDFTKYNDEQLEETIKKDITGGRGAHAVMVVTAANKSYELALRFLKPLGTLVCIGMPEGAAVPIQSAHPARITNQQYRIVGSAIGNRKEAVEALGFVARGLVKCHYRLEKLENLSKIFEDMEAGKIQARVVVSLN</sequence>
<keyword evidence="6" id="KW-0520">NAD</keyword>
<keyword evidence="10" id="KW-1185">Reference proteome</keyword>
<evidence type="ECO:0000256" key="2">
    <source>
        <dbReference type="ARBA" id="ARBA00008072"/>
    </source>
</evidence>
<comment type="similarity">
    <text evidence="2 7">Belongs to the zinc-containing alcohol dehydrogenase family.</text>
</comment>
<keyword evidence="3 7" id="KW-0479">Metal-binding</keyword>
<keyword evidence="5" id="KW-0560">Oxidoreductase</keyword>
<comment type="caution">
    <text evidence="9">The sequence shown here is derived from an EMBL/GenBank/DDBJ whole genome shotgun (WGS) entry which is preliminary data.</text>
</comment>
<dbReference type="SUPFAM" id="SSF50129">
    <property type="entry name" value="GroES-like"/>
    <property type="match status" value="1"/>
</dbReference>
<reference evidence="9" key="1">
    <citation type="journal article" date="2021" name="IMA Fungus">
        <title>Genomic characterization of three marine fungi, including Emericellopsis atlantica sp. nov. with signatures of a generalist lifestyle and marine biomass degradation.</title>
        <authorList>
            <person name="Hagestad O.C."/>
            <person name="Hou L."/>
            <person name="Andersen J.H."/>
            <person name="Hansen E.H."/>
            <person name="Altermark B."/>
            <person name="Li C."/>
            <person name="Kuhnert E."/>
            <person name="Cox R.J."/>
            <person name="Crous P.W."/>
            <person name="Spatafora J.W."/>
            <person name="Lail K."/>
            <person name="Amirebrahimi M."/>
            <person name="Lipzen A."/>
            <person name="Pangilinan J."/>
            <person name="Andreopoulos W."/>
            <person name="Hayes R.D."/>
            <person name="Ng V."/>
            <person name="Grigoriev I.V."/>
            <person name="Jackson S.A."/>
            <person name="Sutton T.D.S."/>
            <person name="Dobson A.D.W."/>
            <person name="Rama T."/>
        </authorList>
    </citation>
    <scope>NUCLEOTIDE SEQUENCE</scope>
    <source>
        <strain evidence="9">TRa018bII</strain>
    </source>
</reference>
<evidence type="ECO:0000313" key="9">
    <source>
        <dbReference type="EMBL" id="KAG9229957.1"/>
    </source>
</evidence>
<dbReference type="PANTHER" id="PTHR42940:SF5">
    <property type="entry name" value="ALCOHOL DEHYDROGENASE 2"/>
    <property type="match status" value="1"/>
</dbReference>
<dbReference type="SUPFAM" id="SSF51735">
    <property type="entry name" value="NAD(P)-binding Rossmann-fold domains"/>
    <property type="match status" value="1"/>
</dbReference>
<dbReference type="AlphaFoldDB" id="A0A9P7YAP6"/>
<evidence type="ECO:0000256" key="5">
    <source>
        <dbReference type="ARBA" id="ARBA00023002"/>
    </source>
</evidence>
<evidence type="ECO:0000256" key="7">
    <source>
        <dbReference type="RuleBase" id="RU361277"/>
    </source>
</evidence>
<evidence type="ECO:0000256" key="3">
    <source>
        <dbReference type="ARBA" id="ARBA00022723"/>
    </source>
</evidence>
<dbReference type="Proteomes" id="UP000824998">
    <property type="component" value="Unassembled WGS sequence"/>
</dbReference>
<evidence type="ECO:0000313" key="10">
    <source>
        <dbReference type="Proteomes" id="UP000824998"/>
    </source>
</evidence>
<dbReference type="InterPro" id="IPR036291">
    <property type="entry name" value="NAD(P)-bd_dom_sf"/>
</dbReference>
<dbReference type="PANTHER" id="PTHR42940">
    <property type="entry name" value="ALCOHOL DEHYDROGENASE 1-RELATED"/>
    <property type="match status" value="1"/>
</dbReference>
<name>A0A9P7YAP6_9HELO</name>
<dbReference type="Gene3D" id="3.90.180.10">
    <property type="entry name" value="Medium-chain alcohol dehydrogenases, catalytic domain"/>
    <property type="match status" value="1"/>
</dbReference>
<evidence type="ECO:0000256" key="1">
    <source>
        <dbReference type="ARBA" id="ARBA00001947"/>
    </source>
</evidence>
<dbReference type="InterPro" id="IPR020843">
    <property type="entry name" value="ER"/>
</dbReference>
<accession>A0A9P7YAP6</accession>
<dbReference type="InterPro" id="IPR002328">
    <property type="entry name" value="ADH_Zn_CS"/>
</dbReference>
<dbReference type="CDD" id="cd08297">
    <property type="entry name" value="CAD3"/>
    <property type="match status" value="1"/>
</dbReference>
<proteinExistence type="inferred from homology"/>
<organism evidence="9 10">
    <name type="scientific">Amylocarpus encephaloides</name>
    <dbReference type="NCBI Taxonomy" id="45428"/>
    <lineage>
        <taxon>Eukaryota</taxon>
        <taxon>Fungi</taxon>
        <taxon>Dikarya</taxon>
        <taxon>Ascomycota</taxon>
        <taxon>Pezizomycotina</taxon>
        <taxon>Leotiomycetes</taxon>
        <taxon>Helotiales</taxon>
        <taxon>Helotiales incertae sedis</taxon>
        <taxon>Amylocarpus</taxon>
    </lineage>
</organism>
<protein>
    <submittedName>
        <fullName evidence="9">Alcohol dehydrogenase</fullName>
    </submittedName>
</protein>